<evidence type="ECO:0000256" key="1">
    <source>
        <dbReference type="ARBA" id="ARBA00023015"/>
    </source>
</evidence>
<evidence type="ECO:0000313" key="6">
    <source>
        <dbReference type="Proteomes" id="UP000553963"/>
    </source>
</evidence>
<name>A0A840AXC5_9HYPH</name>
<dbReference type="PANTHER" id="PTHR46796:SF2">
    <property type="entry name" value="TRANSCRIPTIONAL REGULATORY PROTEIN"/>
    <property type="match status" value="1"/>
</dbReference>
<keyword evidence="3" id="KW-0804">Transcription</keyword>
<protein>
    <submittedName>
        <fullName evidence="5">AraC-like DNA-binding protein</fullName>
    </submittedName>
</protein>
<keyword evidence="2 5" id="KW-0238">DNA-binding</keyword>
<evidence type="ECO:0000259" key="4">
    <source>
        <dbReference type="PROSITE" id="PS01124"/>
    </source>
</evidence>
<evidence type="ECO:0000313" key="5">
    <source>
        <dbReference type="EMBL" id="MBB3933808.1"/>
    </source>
</evidence>
<gene>
    <name evidence="5" type="ORF">GGR25_004886</name>
</gene>
<comment type="caution">
    <text evidence="5">The sequence shown here is derived from an EMBL/GenBank/DDBJ whole genome shotgun (WGS) entry which is preliminary data.</text>
</comment>
<keyword evidence="1" id="KW-0805">Transcription regulation</keyword>
<dbReference type="AlphaFoldDB" id="A0A840AXC5"/>
<accession>A0A840AXC5</accession>
<reference evidence="5 6" key="1">
    <citation type="submission" date="2020-08" db="EMBL/GenBank/DDBJ databases">
        <title>Genomic Encyclopedia of Type Strains, Phase IV (KMG-IV): sequencing the most valuable type-strain genomes for metagenomic binning, comparative biology and taxonomic classification.</title>
        <authorList>
            <person name="Goeker M."/>
        </authorList>
    </citation>
    <scope>NUCLEOTIDE SEQUENCE [LARGE SCALE GENOMIC DNA]</scope>
    <source>
        <strain evidence="5 6">DSM 25966</strain>
    </source>
</reference>
<dbReference type="Proteomes" id="UP000553963">
    <property type="component" value="Unassembled WGS sequence"/>
</dbReference>
<dbReference type="PROSITE" id="PS01124">
    <property type="entry name" value="HTH_ARAC_FAMILY_2"/>
    <property type="match status" value="1"/>
</dbReference>
<dbReference type="GO" id="GO:0003700">
    <property type="term" value="F:DNA-binding transcription factor activity"/>
    <property type="evidence" value="ECO:0007669"/>
    <property type="project" value="InterPro"/>
</dbReference>
<dbReference type="GO" id="GO:0043565">
    <property type="term" value="F:sequence-specific DNA binding"/>
    <property type="evidence" value="ECO:0007669"/>
    <property type="project" value="InterPro"/>
</dbReference>
<dbReference type="SMART" id="SM00342">
    <property type="entry name" value="HTH_ARAC"/>
    <property type="match status" value="1"/>
</dbReference>
<dbReference type="SUPFAM" id="SSF51215">
    <property type="entry name" value="Regulatory protein AraC"/>
    <property type="match status" value="1"/>
</dbReference>
<keyword evidence="6" id="KW-1185">Reference proteome</keyword>
<dbReference type="InterPro" id="IPR050204">
    <property type="entry name" value="AraC_XylS_family_regulators"/>
</dbReference>
<organism evidence="5 6">
    <name type="scientific">Kaistia hirudinis</name>
    <dbReference type="NCBI Taxonomy" id="1293440"/>
    <lineage>
        <taxon>Bacteria</taxon>
        <taxon>Pseudomonadati</taxon>
        <taxon>Pseudomonadota</taxon>
        <taxon>Alphaproteobacteria</taxon>
        <taxon>Hyphomicrobiales</taxon>
        <taxon>Kaistiaceae</taxon>
        <taxon>Kaistia</taxon>
    </lineage>
</organism>
<dbReference type="InterPro" id="IPR003313">
    <property type="entry name" value="AraC-bd"/>
</dbReference>
<sequence>MQAMDGDFIRIDAPEGGVQRLVAGFHGHAYDPHRHETYAIGVTRAGAQGFRYRGTGRVSHAGQIMVLHPDEMHDGRSEAAEGFVYHMVYIEPALVAAAGGIGGPLPFVPDAVLRDAAITTLLAEIYESFPAPLEPLERDAFVARLAELLRARSDSHAPERARDPIASTRLARVMAFIRECHADPIVSEDLERVAGLDRFEIARQFRRVNGTSPHRYLIGRRLEAARARILDGEPLAAVANRTGFADQSHMTRHFKARFGMTPGRFAALAASDGR</sequence>
<dbReference type="Pfam" id="PF02311">
    <property type="entry name" value="AraC_binding"/>
    <property type="match status" value="1"/>
</dbReference>
<dbReference type="EMBL" id="JACIDS010000008">
    <property type="protein sequence ID" value="MBB3933808.1"/>
    <property type="molecule type" value="Genomic_DNA"/>
</dbReference>
<dbReference type="Gene3D" id="1.10.10.60">
    <property type="entry name" value="Homeodomain-like"/>
    <property type="match status" value="1"/>
</dbReference>
<dbReference type="SUPFAM" id="SSF46689">
    <property type="entry name" value="Homeodomain-like"/>
    <property type="match status" value="2"/>
</dbReference>
<evidence type="ECO:0000256" key="2">
    <source>
        <dbReference type="ARBA" id="ARBA00023125"/>
    </source>
</evidence>
<feature type="domain" description="HTH araC/xylS-type" evidence="4">
    <location>
        <begin position="171"/>
        <end position="268"/>
    </location>
</feature>
<evidence type="ECO:0000256" key="3">
    <source>
        <dbReference type="ARBA" id="ARBA00023163"/>
    </source>
</evidence>
<dbReference type="InterPro" id="IPR018060">
    <property type="entry name" value="HTH_AraC"/>
</dbReference>
<proteinExistence type="predicted"/>
<dbReference type="Pfam" id="PF12833">
    <property type="entry name" value="HTH_18"/>
    <property type="match status" value="1"/>
</dbReference>
<dbReference type="InterPro" id="IPR009057">
    <property type="entry name" value="Homeodomain-like_sf"/>
</dbReference>
<dbReference type="InterPro" id="IPR037923">
    <property type="entry name" value="HTH-like"/>
</dbReference>
<dbReference type="PANTHER" id="PTHR46796">
    <property type="entry name" value="HTH-TYPE TRANSCRIPTIONAL ACTIVATOR RHAS-RELATED"/>
    <property type="match status" value="1"/>
</dbReference>